<sequence length="179" mass="21411">NKETRGRVNYFKVNFDILADRDVLSEIISEKDSIFKSFIQYMKYLSSEQKKFVKTKKNDSFDRETASRIYDLLNDTYEERRIMYNDGDLTSEKPERAKSKTQLQRNKPIEKKLIRLSQTYNDNAIKHAFAAYTDSVFKEEKSPENFMGYFLSYDDTTDSFGVFEYYLNYFNLNYGYKNK</sequence>
<proteinExistence type="predicted"/>
<reference evidence="1" key="1">
    <citation type="journal article" date="2021" name="PeerJ">
        <title>Extensive microbial diversity within the chicken gut microbiome revealed by metagenomics and culture.</title>
        <authorList>
            <person name="Gilroy R."/>
            <person name="Ravi A."/>
            <person name="Getino M."/>
            <person name="Pursley I."/>
            <person name="Horton D.L."/>
            <person name="Alikhan N.F."/>
            <person name="Baker D."/>
            <person name="Gharbi K."/>
            <person name="Hall N."/>
            <person name="Watson M."/>
            <person name="Adriaenssens E.M."/>
            <person name="Foster-Nyarko E."/>
            <person name="Jarju S."/>
            <person name="Secka A."/>
            <person name="Antonio M."/>
            <person name="Oren A."/>
            <person name="Chaudhuri R.R."/>
            <person name="La Ragione R."/>
            <person name="Hildebrand F."/>
            <person name="Pallen M.J."/>
        </authorList>
    </citation>
    <scope>NUCLEOTIDE SEQUENCE</scope>
    <source>
        <strain evidence="1">Gambia15-2214</strain>
    </source>
</reference>
<gene>
    <name evidence="1" type="ORF">IAA16_04400</name>
</gene>
<evidence type="ECO:0000313" key="1">
    <source>
        <dbReference type="EMBL" id="MBU3849787.1"/>
    </source>
</evidence>
<accession>A0A9E2L1L9</accession>
<protein>
    <submittedName>
        <fullName evidence="1">Uncharacterized protein</fullName>
    </submittedName>
</protein>
<dbReference type="AlphaFoldDB" id="A0A9E2L1L9"/>
<dbReference type="Proteomes" id="UP000823914">
    <property type="component" value="Unassembled WGS sequence"/>
</dbReference>
<feature type="non-terminal residue" evidence="1">
    <location>
        <position position="1"/>
    </location>
</feature>
<name>A0A9E2L1L9_9SPIR</name>
<comment type="caution">
    <text evidence="1">The sequence shown here is derived from an EMBL/GenBank/DDBJ whole genome shotgun (WGS) entry which is preliminary data.</text>
</comment>
<reference evidence="1" key="2">
    <citation type="submission" date="2021-04" db="EMBL/GenBank/DDBJ databases">
        <authorList>
            <person name="Gilroy R."/>
        </authorList>
    </citation>
    <scope>NUCLEOTIDE SEQUENCE</scope>
    <source>
        <strain evidence="1">Gambia15-2214</strain>
    </source>
</reference>
<organism evidence="1 2">
    <name type="scientific">Candidatus Treponema excrementipullorum</name>
    <dbReference type="NCBI Taxonomy" id="2838768"/>
    <lineage>
        <taxon>Bacteria</taxon>
        <taxon>Pseudomonadati</taxon>
        <taxon>Spirochaetota</taxon>
        <taxon>Spirochaetia</taxon>
        <taxon>Spirochaetales</taxon>
        <taxon>Treponemataceae</taxon>
        <taxon>Treponema</taxon>
    </lineage>
</organism>
<dbReference type="EMBL" id="JAHLFV010000103">
    <property type="protein sequence ID" value="MBU3849787.1"/>
    <property type="molecule type" value="Genomic_DNA"/>
</dbReference>
<evidence type="ECO:0000313" key="2">
    <source>
        <dbReference type="Proteomes" id="UP000823914"/>
    </source>
</evidence>